<evidence type="ECO:0000256" key="1">
    <source>
        <dbReference type="SAM" id="MobiDB-lite"/>
    </source>
</evidence>
<feature type="region of interest" description="Disordered" evidence="1">
    <location>
        <begin position="24"/>
        <end position="45"/>
    </location>
</feature>
<reference evidence="2" key="1">
    <citation type="journal article" date="2020" name="Nature">
        <title>Giant virus diversity and host interactions through global metagenomics.</title>
        <authorList>
            <person name="Schulz F."/>
            <person name="Roux S."/>
            <person name="Paez-Espino D."/>
            <person name="Jungbluth S."/>
            <person name="Walsh D.A."/>
            <person name="Denef V.J."/>
            <person name="McMahon K.D."/>
            <person name="Konstantinidis K.T."/>
            <person name="Eloe-Fadrosh E.A."/>
            <person name="Kyrpides N.C."/>
            <person name="Woyke T."/>
        </authorList>
    </citation>
    <scope>NUCLEOTIDE SEQUENCE</scope>
    <source>
        <strain evidence="2">GVMAG-S-1101164-105</strain>
    </source>
</reference>
<sequence>MSAKGTRKVRLPLSNKANIARNTRRRKRIAGHRGAPNNGNSYQNRMRKAEKEIENKTKRESEHHIKMDKTVGALRKFNRKLKAAMAEYDEKMEELNANSNAVLDVSVFLDYIKQEVEAQREALRIHINPNSENEPPDYVDKLTDFIDDKIIKNYTNAVNITRRVESAKILLNIFNKSIELHSEAAEVLGIHVDDMAVNNNNL</sequence>
<proteinExistence type="predicted"/>
<accession>A0A6C0K0L8</accession>
<evidence type="ECO:0000313" key="2">
    <source>
        <dbReference type="EMBL" id="QHU09594.1"/>
    </source>
</evidence>
<protein>
    <submittedName>
        <fullName evidence="2">Uncharacterized protein</fullName>
    </submittedName>
</protein>
<dbReference type="AlphaFoldDB" id="A0A6C0K0L8"/>
<organism evidence="2">
    <name type="scientific">viral metagenome</name>
    <dbReference type="NCBI Taxonomy" id="1070528"/>
    <lineage>
        <taxon>unclassified sequences</taxon>
        <taxon>metagenomes</taxon>
        <taxon>organismal metagenomes</taxon>
    </lineage>
</organism>
<name>A0A6C0K0L8_9ZZZZ</name>
<dbReference type="EMBL" id="MN740739">
    <property type="protein sequence ID" value="QHU09594.1"/>
    <property type="molecule type" value="Genomic_DNA"/>
</dbReference>